<accession>A0A0K0D8Q5</accession>
<evidence type="ECO:0000313" key="2">
    <source>
        <dbReference type="Proteomes" id="UP000035642"/>
    </source>
</evidence>
<proteinExistence type="predicted"/>
<evidence type="ECO:0000256" key="1">
    <source>
        <dbReference type="SAM" id="MobiDB-lite"/>
    </source>
</evidence>
<keyword evidence="2" id="KW-1185">Reference proteome</keyword>
<name>A0A0K0D8Q5_ANGCA</name>
<protein>
    <submittedName>
        <fullName evidence="3">Craniofacial development protein 2-like</fullName>
    </submittedName>
</protein>
<organism evidence="2 3">
    <name type="scientific">Angiostrongylus cantonensis</name>
    <name type="common">Rat lungworm</name>
    <dbReference type="NCBI Taxonomy" id="6313"/>
    <lineage>
        <taxon>Eukaryota</taxon>
        <taxon>Metazoa</taxon>
        <taxon>Ecdysozoa</taxon>
        <taxon>Nematoda</taxon>
        <taxon>Chromadorea</taxon>
        <taxon>Rhabditida</taxon>
        <taxon>Rhabditina</taxon>
        <taxon>Rhabditomorpha</taxon>
        <taxon>Strongyloidea</taxon>
        <taxon>Metastrongylidae</taxon>
        <taxon>Angiostrongylus</taxon>
    </lineage>
</organism>
<dbReference type="Proteomes" id="UP000035642">
    <property type="component" value="Unassembled WGS sequence"/>
</dbReference>
<dbReference type="AlphaFoldDB" id="A0A0K0D8Q5"/>
<sequence>MNIDLSEQLATRIGRLRLKRCGSISALTIFVAYAPTSNYDEEEVEVFYMDLKKLHRENNTFFKIITEDSNAKIGARRSSEERHIGTHGLEWKEQGEVSDYLSLSRPPRPSMATGNSRSSTLNAGRGSHPMESTITK</sequence>
<reference evidence="2" key="1">
    <citation type="submission" date="2012-09" db="EMBL/GenBank/DDBJ databases">
        <authorList>
            <person name="Martin A.A."/>
        </authorList>
    </citation>
    <scope>NUCLEOTIDE SEQUENCE</scope>
</reference>
<reference evidence="3" key="2">
    <citation type="submission" date="2017-02" db="UniProtKB">
        <authorList>
            <consortium name="WormBaseParasite"/>
        </authorList>
    </citation>
    <scope>IDENTIFICATION</scope>
</reference>
<evidence type="ECO:0000313" key="3">
    <source>
        <dbReference type="WBParaSite" id="ACAC_0000645001-mRNA-1"/>
    </source>
</evidence>
<dbReference type="WBParaSite" id="ACAC_0000645001-mRNA-1">
    <property type="protein sequence ID" value="ACAC_0000645001-mRNA-1"/>
    <property type="gene ID" value="ACAC_0000645001"/>
</dbReference>
<feature type="region of interest" description="Disordered" evidence="1">
    <location>
        <begin position="100"/>
        <end position="136"/>
    </location>
</feature>
<feature type="compositionally biased region" description="Polar residues" evidence="1">
    <location>
        <begin position="112"/>
        <end position="122"/>
    </location>
</feature>